<protein>
    <recommendedName>
        <fullName evidence="2">Kazal-like domain-containing protein</fullName>
    </recommendedName>
</protein>
<dbReference type="CDD" id="cd00104">
    <property type="entry name" value="KAZAL_FS"/>
    <property type="match status" value="1"/>
</dbReference>
<name>A0A2K1JZF1_PHYPA</name>
<dbReference type="RefSeq" id="XP_073392873.1">
    <property type="nucleotide sequence ID" value="XM_073536772.1"/>
</dbReference>
<sequence>MATPGRNQRRLELHVVFLLLFLFANLSHAVLENSSMVWRYAGEEPSLVASVTSPQEYSSKDYISFLEWRAVVLIQTWRGYLTQKVTQESSADNAIDLVKGPCNSETKKLVSCPVQCFRVDPVCGTDNVTYWCGAADAKCAGVGVAHDGHCNLWELNANVGSTTAVRAAQSLQLVHMLWLVVAGLLIVLGSV</sequence>
<dbReference type="RefSeq" id="XP_073392879.1">
    <property type="nucleotide sequence ID" value="XM_073536778.1"/>
</dbReference>
<feature type="signal peptide" evidence="1">
    <location>
        <begin position="1"/>
        <end position="29"/>
    </location>
</feature>
<dbReference type="PROSITE" id="PS51465">
    <property type="entry name" value="KAZAL_2"/>
    <property type="match status" value="1"/>
</dbReference>
<reference evidence="3 5" key="1">
    <citation type="journal article" date="2008" name="Science">
        <title>The Physcomitrella genome reveals evolutionary insights into the conquest of land by plants.</title>
        <authorList>
            <person name="Rensing S."/>
            <person name="Lang D."/>
            <person name="Zimmer A."/>
            <person name="Terry A."/>
            <person name="Salamov A."/>
            <person name="Shapiro H."/>
            <person name="Nishiyama T."/>
            <person name="Perroud P.-F."/>
            <person name="Lindquist E."/>
            <person name="Kamisugi Y."/>
            <person name="Tanahashi T."/>
            <person name="Sakakibara K."/>
            <person name="Fujita T."/>
            <person name="Oishi K."/>
            <person name="Shin-I T."/>
            <person name="Kuroki Y."/>
            <person name="Toyoda A."/>
            <person name="Suzuki Y."/>
            <person name="Hashimoto A."/>
            <person name="Yamaguchi K."/>
            <person name="Sugano A."/>
            <person name="Kohara Y."/>
            <person name="Fujiyama A."/>
            <person name="Anterola A."/>
            <person name="Aoki S."/>
            <person name="Ashton N."/>
            <person name="Barbazuk W.B."/>
            <person name="Barker E."/>
            <person name="Bennetzen J."/>
            <person name="Bezanilla M."/>
            <person name="Blankenship R."/>
            <person name="Cho S.H."/>
            <person name="Dutcher S."/>
            <person name="Estelle M."/>
            <person name="Fawcett J.A."/>
            <person name="Gundlach H."/>
            <person name="Hanada K."/>
            <person name="Heyl A."/>
            <person name="Hicks K.A."/>
            <person name="Hugh J."/>
            <person name="Lohr M."/>
            <person name="Mayer K."/>
            <person name="Melkozernov A."/>
            <person name="Murata T."/>
            <person name="Nelson D."/>
            <person name="Pils B."/>
            <person name="Prigge M."/>
            <person name="Reiss B."/>
            <person name="Renner T."/>
            <person name="Rombauts S."/>
            <person name="Rushton P."/>
            <person name="Sanderfoot A."/>
            <person name="Schween G."/>
            <person name="Shiu S.-H."/>
            <person name="Stueber K."/>
            <person name="Theodoulou F.L."/>
            <person name="Tu H."/>
            <person name="Van de Peer Y."/>
            <person name="Verrier P.J."/>
            <person name="Waters E."/>
            <person name="Wood A."/>
            <person name="Yang L."/>
            <person name="Cove D."/>
            <person name="Cuming A."/>
            <person name="Hasebe M."/>
            <person name="Lucas S."/>
            <person name="Mishler D.B."/>
            <person name="Reski R."/>
            <person name="Grigoriev I."/>
            <person name="Quatrano R.S."/>
            <person name="Boore J.L."/>
        </authorList>
    </citation>
    <scope>NUCLEOTIDE SEQUENCE [LARGE SCALE GENOMIC DNA]</scope>
    <source>
        <strain evidence="4 5">cv. Gransden 2004</strain>
    </source>
</reference>
<dbReference type="PANTHER" id="PTHR34376:SF2">
    <property type="entry name" value="SERINE PROTEASE INHIBITOR, KAZAL-TYPE FAMILY PROTEIN"/>
    <property type="match status" value="1"/>
</dbReference>
<dbReference type="RefSeq" id="XP_073392880.1">
    <property type="nucleotide sequence ID" value="XM_073536779.1"/>
</dbReference>
<gene>
    <name evidence="4" type="primary">LOC112287187</name>
    <name evidence="3" type="ORF">PHYPA_014027</name>
</gene>
<dbReference type="RefSeq" id="XP_073392883.1">
    <property type="nucleotide sequence ID" value="XM_073536782.1"/>
</dbReference>
<dbReference type="Gramene" id="Pp3c10_17540V3.1">
    <property type="protein sequence ID" value="Pp3c10_17540V3.1"/>
    <property type="gene ID" value="Pp3c10_17540"/>
</dbReference>
<evidence type="ECO:0000313" key="5">
    <source>
        <dbReference type="Proteomes" id="UP000006727"/>
    </source>
</evidence>
<dbReference type="Gramene" id="Pp3c10_17540V3.2">
    <property type="protein sequence ID" value="Pp3c10_17540V3.2"/>
    <property type="gene ID" value="Pp3c10_17540"/>
</dbReference>
<dbReference type="EMBL" id="ABEU02000010">
    <property type="protein sequence ID" value="PNR46907.1"/>
    <property type="molecule type" value="Genomic_DNA"/>
</dbReference>
<organism evidence="3">
    <name type="scientific">Physcomitrium patens</name>
    <name type="common">Spreading-leaved earth moss</name>
    <name type="synonym">Physcomitrella patens</name>
    <dbReference type="NCBI Taxonomy" id="3218"/>
    <lineage>
        <taxon>Eukaryota</taxon>
        <taxon>Viridiplantae</taxon>
        <taxon>Streptophyta</taxon>
        <taxon>Embryophyta</taxon>
        <taxon>Bryophyta</taxon>
        <taxon>Bryophytina</taxon>
        <taxon>Bryopsida</taxon>
        <taxon>Funariidae</taxon>
        <taxon>Funariales</taxon>
        <taxon>Funariaceae</taxon>
        <taxon>Physcomitrium</taxon>
    </lineage>
</organism>
<reference evidence="3 5" key="2">
    <citation type="journal article" date="2018" name="Plant J.">
        <title>The Physcomitrella patens chromosome-scale assembly reveals moss genome structure and evolution.</title>
        <authorList>
            <person name="Lang D."/>
            <person name="Ullrich K.K."/>
            <person name="Murat F."/>
            <person name="Fuchs J."/>
            <person name="Jenkins J."/>
            <person name="Haas F.B."/>
            <person name="Piednoel M."/>
            <person name="Gundlach H."/>
            <person name="Van Bel M."/>
            <person name="Meyberg R."/>
            <person name="Vives C."/>
            <person name="Morata J."/>
            <person name="Symeonidi A."/>
            <person name="Hiss M."/>
            <person name="Muchero W."/>
            <person name="Kamisugi Y."/>
            <person name="Saleh O."/>
            <person name="Blanc G."/>
            <person name="Decker E.L."/>
            <person name="van Gessel N."/>
            <person name="Grimwood J."/>
            <person name="Hayes R.D."/>
            <person name="Graham S.W."/>
            <person name="Gunter L.E."/>
            <person name="McDaniel S.F."/>
            <person name="Hoernstein S.N.W."/>
            <person name="Larsson A."/>
            <person name="Li F.W."/>
            <person name="Perroud P.F."/>
            <person name="Phillips J."/>
            <person name="Ranjan P."/>
            <person name="Rokshar D.S."/>
            <person name="Rothfels C.J."/>
            <person name="Schneider L."/>
            <person name="Shu S."/>
            <person name="Stevenson D.W."/>
            <person name="Thummler F."/>
            <person name="Tillich M."/>
            <person name="Villarreal Aguilar J.C."/>
            <person name="Widiez T."/>
            <person name="Wong G.K."/>
            <person name="Wymore A."/>
            <person name="Zhang Y."/>
            <person name="Zimmer A.D."/>
            <person name="Quatrano R.S."/>
            <person name="Mayer K.F.X."/>
            <person name="Goodstein D."/>
            <person name="Casacuberta J.M."/>
            <person name="Vandepoele K."/>
            <person name="Reski R."/>
            <person name="Cuming A.C."/>
            <person name="Tuskan G.A."/>
            <person name="Maumus F."/>
            <person name="Salse J."/>
            <person name="Schmutz J."/>
            <person name="Rensing S.A."/>
        </authorList>
    </citation>
    <scope>NUCLEOTIDE SEQUENCE [LARGE SCALE GENOMIC DNA]</scope>
    <source>
        <strain evidence="4 5">cv. Gransden 2004</strain>
    </source>
</reference>
<accession>A0A2K1JZF1</accession>
<dbReference type="AlphaFoldDB" id="A0A2K1JZF1"/>
<keyword evidence="1" id="KW-0732">Signal</keyword>
<evidence type="ECO:0000313" key="4">
    <source>
        <dbReference type="EnsemblPlants" id="Pp3c10_17540V3.1"/>
    </source>
</evidence>
<dbReference type="RefSeq" id="XP_073392875.1">
    <property type="nucleotide sequence ID" value="XM_073536774.1"/>
</dbReference>
<dbReference type="RefSeq" id="XP_073392870.1">
    <property type="nucleotide sequence ID" value="XM_073536769.1"/>
</dbReference>
<proteinExistence type="predicted"/>
<evidence type="ECO:0000313" key="3">
    <source>
        <dbReference type="EMBL" id="PNR46907.1"/>
    </source>
</evidence>
<dbReference type="RefSeq" id="XP_073392884.1">
    <property type="nucleotide sequence ID" value="XM_073536783.1"/>
</dbReference>
<dbReference type="SMART" id="SM00280">
    <property type="entry name" value="KAZAL"/>
    <property type="match status" value="1"/>
</dbReference>
<dbReference type="RefSeq" id="XP_073392874.1">
    <property type="nucleotide sequence ID" value="XM_073536773.1"/>
</dbReference>
<dbReference type="EnsemblPlants" id="Pp3c10_17540V3.2">
    <property type="protein sequence ID" value="Pp3c10_17540V3.2"/>
    <property type="gene ID" value="Pp3c10_17540"/>
</dbReference>
<dbReference type="RefSeq" id="XP_073392872.1">
    <property type="nucleotide sequence ID" value="XM_073536771.1"/>
</dbReference>
<dbReference type="RefSeq" id="XP_073392878.1">
    <property type="nucleotide sequence ID" value="XM_073536777.1"/>
</dbReference>
<feature type="domain" description="Kazal-like" evidence="2">
    <location>
        <begin position="96"/>
        <end position="152"/>
    </location>
</feature>
<dbReference type="InterPro" id="IPR036058">
    <property type="entry name" value="Kazal_dom_sf"/>
</dbReference>
<dbReference type="Proteomes" id="UP000006727">
    <property type="component" value="Chromosome 10"/>
</dbReference>
<dbReference type="PANTHER" id="PTHR34376">
    <property type="entry name" value="SERINE PROTEASE INHIBITOR, KAZAL-TYPE FAMILY PROTEIN"/>
    <property type="match status" value="1"/>
</dbReference>
<dbReference type="GeneID" id="112287187"/>
<dbReference type="SUPFAM" id="SSF100895">
    <property type="entry name" value="Kazal-type serine protease inhibitors"/>
    <property type="match status" value="1"/>
</dbReference>
<dbReference type="Gene3D" id="3.30.60.30">
    <property type="match status" value="1"/>
</dbReference>
<dbReference type="RefSeq" id="XP_073392885.1">
    <property type="nucleotide sequence ID" value="XM_073536784.1"/>
</dbReference>
<dbReference type="RefSeq" id="XP_073392886.1">
    <property type="nucleotide sequence ID" value="XM_073536785.1"/>
</dbReference>
<dbReference type="EnsemblPlants" id="Pp3c10_17540V3.1">
    <property type="protein sequence ID" value="Pp3c10_17540V3.1"/>
    <property type="gene ID" value="Pp3c10_17540"/>
</dbReference>
<dbReference type="RefSeq" id="XP_073392871.1">
    <property type="nucleotide sequence ID" value="XM_073536770.1"/>
</dbReference>
<dbReference type="RefSeq" id="XP_073392876.1">
    <property type="nucleotide sequence ID" value="XM_073536775.1"/>
</dbReference>
<dbReference type="RefSeq" id="XP_073392881.1">
    <property type="nucleotide sequence ID" value="XM_073536780.1"/>
</dbReference>
<reference evidence="4" key="3">
    <citation type="submission" date="2020-12" db="UniProtKB">
        <authorList>
            <consortium name="EnsemblPlants"/>
        </authorList>
    </citation>
    <scope>IDENTIFICATION</scope>
</reference>
<evidence type="ECO:0000259" key="2">
    <source>
        <dbReference type="PROSITE" id="PS51465"/>
    </source>
</evidence>
<feature type="chain" id="PRO_5044576381" description="Kazal-like domain-containing protein" evidence="1">
    <location>
        <begin position="30"/>
        <end position="191"/>
    </location>
</feature>
<dbReference type="InterPro" id="IPR002350">
    <property type="entry name" value="Kazal_dom"/>
</dbReference>
<evidence type="ECO:0000256" key="1">
    <source>
        <dbReference type="SAM" id="SignalP"/>
    </source>
</evidence>
<dbReference type="RefSeq" id="XP_073392877.1">
    <property type="nucleotide sequence ID" value="XM_073536776.1"/>
</dbReference>
<dbReference type="RefSeq" id="XP_073392882.1">
    <property type="nucleotide sequence ID" value="XM_073536781.1"/>
</dbReference>
<keyword evidence="5" id="KW-1185">Reference proteome</keyword>